<evidence type="ECO:0000256" key="1">
    <source>
        <dbReference type="HAMAP-Rule" id="MF_00226"/>
    </source>
</evidence>
<dbReference type="PIRSF" id="PIRSF006728">
    <property type="entry name" value="CinA"/>
    <property type="match status" value="1"/>
</dbReference>
<comment type="similarity">
    <text evidence="1">Belongs to the CinA family.</text>
</comment>
<dbReference type="InterPro" id="IPR050101">
    <property type="entry name" value="CinA"/>
</dbReference>
<protein>
    <recommendedName>
        <fullName evidence="1">CinA-like protein</fullName>
    </recommendedName>
</protein>
<proteinExistence type="inferred from homology"/>
<dbReference type="EMBL" id="CP097562">
    <property type="protein sequence ID" value="USF23993.1"/>
    <property type="molecule type" value="Genomic_DNA"/>
</dbReference>
<dbReference type="Proteomes" id="UP000017429">
    <property type="component" value="Chromosome"/>
</dbReference>
<dbReference type="RefSeq" id="WP_023275364.1">
    <property type="nucleotide sequence ID" value="NZ_CP097562.1"/>
</dbReference>
<evidence type="ECO:0000313" key="3">
    <source>
        <dbReference type="Proteomes" id="UP000017429"/>
    </source>
</evidence>
<dbReference type="NCBIfam" id="TIGR00200">
    <property type="entry name" value="cinA_nterm"/>
    <property type="match status" value="1"/>
</dbReference>
<name>V2QI19_9BACT</name>
<keyword evidence="3" id="KW-1185">Reference proteome</keyword>
<dbReference type="Gene3D" id="3.90.950.20">
    <property type="entry name" value="CinA-like"/>
    <property type="match status" value="1"/>
</dbReference>
<gene>
    <name evidence="2" type="primary">pncC</name>
    <name evidence="2" type="ORF">N508_001068</name>
</gene>
<dbReference type="SUPFAM" id="SSF142433">
    <property type="entry name" value="CinA-like"/>
    <property type="match status" value="1"/>
</dbReference>
<dbReference type="InterPro" id="IPR036653">
    <property type="entry name" value="CinA-like_C"/>
</dbReference>
<dbReference type="PANTHER" id="PTHR13939">
    <property type="entry name" value="NICOTINAMIDE-NUCLEOTIDE AMIDOHYDROLASE PNCC"/>
    <property type="match status" value="1"/>
</dbReference>
<dbReference type="InterPro" id="IPR036425">
    <property type="entry name" value="MoaB/Mog-like_dom_sf"/>
</dbReference>
<dbReference type="GO" id="GO:0016787">
    <property type="term" value="F:hydrolase activity"/>
    <property type="evidence" value="ECO:0007669"/>
    <property type="project" value="UniProtKB-KW"/>
</dbReference>
<reference evidence="2" key="1">
    <citation type="journal article" date="2014" name="Genome Announc.">
        <title>Draft genome sequences of the altered schaedler flora, a defined bacterial community from gnotobiotic mice.</title>
        <authorList>
            <person name="Wannemuehler M.J."/>
            <person name="Overstreet A.M."/>
            <person name="Ward D.V."/>
            <person name="Phillips G.J."/>
        </authorList>
    </citation>
    <scope>NUCLEOTIDE SEQUENCE</scope>
    <source>
        <strain evidence="2">ASF457</strain>
    </source>
</reference>
<dbReference type="HAMAP" id="MF_00226_B">
    <property type="entry name" value="CinA_B"/>
    <property type="match status" value="1"/>
</dbReference>
<dbReference type="AlphaFoldDB" id="V2QI19"/>
<dbReference type="NCBIfam" id="TIGR00177">
    <property type="entry name" value="molyb_syn"/>
    <property type="match status" value="1"/>
</dbReference>
<reference evidence="2" key="2">
    <citation type="submission" date="2022-05" db="EMBL/GenBank/DDBJ databases">
        <authorList>
            <person name="Proctor A.L."/>
            <person name="Phillips G.J."/>
            <person name="Wannemuehler M.J."/>
        </authorList>
    </citation>
    <scope>NUCLEOTIDE SEQUENCE</scope>
    <source>
        <strain evidence="2">ASF457</strain>
    </source>
</reference>
<dbReference type="CDD" id="cd00885">
    <property type="entry name" value="cinA"/>
    <property type="match status" value="1"/>
</dbReference>
<reference evidence="2" key="3">
    <citation type="submission" date="2022-06" db="EMBL/GenBank/DDBJ databases">
        <title>Resources to Facilitate Use of the Altered Schaedler Flora (ASF) Mouse Model to Study Microbiome Function.</title>
        <authorList>
            <person name="Proctor A."/>
            <person name="Parvinroo S."/>
            <person name="Richie T."/>
            <person name="Jia X."/>
            <person name="Lee S.T.M."/>
            <person name="Karp P.D."/>
            <person name="Paley S."/>
            <person name="Kostic A.D."/>
            <person name="Pierre J.F."/>
            <person name="Wannemuehler M.J."/>
            <person name="Phillips G.J."/>
        </authorList>
    </citation>
    <scope>NUCLEOTIDE SEQUENCE</scope>
    <source>
        <strain evidence="2">ASF457</strain>
    </source>
</reference>
<organism evidence="2 3">
    <name type="scientific">Mucispirillum schaedleri ASF457</name>
    <dbReference type="NCBI Taxonomy" id="1379858"/>
    <lineage>
        <taxon>Bacteria</taxon>
        <taxon>Pseudomonadati</taxon>
        <taxon>Deferribacterota</taxon>
        <taxon>Deferribacteres</taxon>
        <taxon>Deferribacterales</taxon>
        <taxon>Mucispirillaceae</taxon>
        <taxon>Mucispirillum</taxon>
    </lineage>
</organism>
<dbReference type="KEGG" id="msch:N508_001068"/>
<dbReference type="PANTHER" id="PTHR13939:SF0">
    <property type="entry name" value="NMN AMIDOHYDROLASE-LIKE PROTEIN YFAY"/>
    <property type="match status" value="1"/>
</dbReference>
<dbReference type="Pfam" id="PF02464">
    <property type="entry name" value="CinA"/>
    <property type="match status" value="1"/>
</dbReference>
<dbReference type="SUPFAM" id="SSF53218">
    <property type="entry name" value="Molybdenum cofactor biosynthesis proteins"/>
    <property type="match status" value="1"/>
</dbReference>
<keyword evidence="2" id="KW-0378">Hydrolase</keyword>
<dbReference type="eggNOG" id="COG1546">
    <property type="taxonomic scope" value="Bacteria"/>
</dbReference>
<dbReference type="Gene3D" id="3.40.980.10">
    <property type="entry name" value="MoaB/Mog-like domain"/>
    <property type="match status" value="1"/>
</dbReference>
<sequence>MRSCILSIGSELLEGSVVDTNSAFIGSSLSHYGTAPDMIRMVKDNKEEIISLFQSLSKEFDVILTTGGLGPTFDDITAECLACACGVDVTLNEKAYKHMKERLERAGVLLNKEHEHQSMLPCGCNLYYNEKGTALGFSMHLNKADIICMPGVPVEMKTMFLNEVLPVLKEKFSLKEITYKDLHFLSIPESYIDTAIRNLQISSDTECIINAGSGKVIVKLRGHNHQEIDGISKVLVSAFKENYLGDNIADEAKLIVDLLNEKKQTVSFAESCTGGLLSEYITNISGASAVFMGSVVSYDNSVKQNVLNVPKDILKEYGAVSAECASFMANGVKDLMKTDYSVSVTGIAGPFGATDTKPVGLVYIGTACKNGTSVYKNIFNGDRQQIRMRSAKKAMFHLLNMIKGKQNGNI</sequence>
<dbReference type="InterPro" id="IPR008135">
    <property type="entry name" value="Competence-induced_CinA"/>
</dbReference>
<dbReference type="InterPro" id="IPR001453">
    <property type="entry name" value="MoaB/Mog_dom"/>
</dbReference>
<dbReference type="InterPro" id="IPR008136">
    <property type="entry name" value="CinA_C"/>
</dbReference>
<dbReference type="NCBIfam" id="TIGR00199">
    <property type="entry name" value="PncC_domain"/>
    <property type="match status" value="1"/>
</dbReference>
<dbReference type="eggNOG" id="COG1058">
    <property type="taxonomic scope" value="Bacteria"/>
</dbReference>
<dbReference type="Pfam" id="PF00994">
    <property type="entry name" value="MoCF_biosynth"/>
    <property type="match status" value="1"/>
</dbReference>
<evidence type="ECO:0000313" key="2">
    <source>
        <dbReference type="EMBL" id="USF23993.1"/>
    </source>
</evidence>
<accession>V2QI19</accession>
<dbReference type="SMART" id="SM00852">
    <property type="entry name" value="MoCF_biosynth"/>
    <property type="match status" value="1"/>
</dbReference>